<keyword evidence="1" id="KW-0812">Transmembrane</keyword>
<sequence>MDEENKNQIKIKINGEDKEFKEELIIHDWKAKREVAATEERAIPLLKNKKKKRPALPKGRNHPAIIISCISAIVIGILIGIILLQFMTKDANGNGQGSQTVPANNGTTTTGNEQVILPAVSLYILQQGAYKSQESVDKIIQDYKKENQPVASINSGDNIRVFIAVTDTLETGKQMRETEFYKNTFTEIWPTKLEMNEKVIQHLTGDEKTFLESAYPIYEKLVVEGTKAYLQDGQNINMDELTSEIDKMKNFKKLQKKPVQELQKNLIHAYEALNGYLKERNIENWQKLQQYLLTFVSSYYLF</sequence>
<organism evidence="2 3">
    <name type="scientific">Caldibacillus thermoamylovorans</name>
    <dbReference type="NCBI Taxonomy" id="35841"/>
    <lineage>
        <taxon>Bacteria</taxon>
        <taxon>Bacillati</taxon>
        <taxon>Bacillota</taxon>
        <taxon>Bacilli</taxon>
        <taxon>Bacillales</taxon>
        <taxon>Bacillaceae</taxon>
        <taxon>Caldibacillus</taxon>
    </lineage>
</organism>
<evidence type="ECO:0000256" key="1">
    <source>
        <dbReference type="SAM" id="Phobius"/>
    </source>
</evidence>
<evidence type="ECO:0008006" key="4">
    <source>
        <dbReference type="Google" id="ProtNLM"/>
    </source>
</evidence>
<dbReference type="Proteomes" id="UP000040576">
    <property type="component" value="Unassembled WGS sequence"/>
</dbReference>
<keyword evidence="3" id="KW-1185">Reference proteome</keyword>
<protein>
    <recommendedName>
        <fullName evidence="4">Stage II sporulation protein B</fullName>
    </recommendedName>
</protein>
<accession>A0A090IWU3</accession>
<dbReference type="EMBL" id="CCRF01000066">
    <property type="protein sequence ID" value="CEE02182.1"/>
    <property type="molecule type" value="Genomic_DNA"/>
</dbReference>
<reference evidence="2 3" key="1">
    <citation type="submission" date="2014-07" db="EMBL/GenBank/DDBJ databases">
        <authorList>
            <person name="Wibberg Daniel"/>
        </authorList>
    </citation>
    <scope>NUCLEOTIDE SEQUENCE [LARGE SCALE GENOMIC DNA]</scope>
</reference>
<feature type="transmembrane region" description="Helical" evidence="1">
    <location>
        <begin position="64"/>
        <end position="84"/>
    </location>
</feature>
<gene>
    <name evidence="2" type="ORF">BT1A1_2362</name>
</gene>
<keyword evidence="1" id="KW-0472">Membrane</keyword>
<dbReference type="RefSeq" id="WP_034771439.1">
    <property type="nucleotide sequence ID" value="NZ_CCRF01000066.1"/>
</dbReference>
<evidence type="ECO:0000313" key="3">
    <source>
        <dbReference type="Proteomes" id="UP000040576"/>
    </source>
</evidence>
<name>A0A090IWU3_9BACI</name>
<keyword evidence="1" id="KW-1133">Transmembrane helix</keyword>
<proteinExistence type="predicted"/>
<evidence type="ECO:0000313" key="2">
    <source>
        <dbReference type="EMBL" id="CEE02182.1"/>
    </source>
</evidence>
<dbReference type="AlphaFoldDB" id="A0A090IWU3"/>